<feature type="region of interest" description="Disordered" evidence="2">
    <location>
        <begin position="196"/>
        <end position="222"/>
    </location>
</feature>
<dbReference type="EMBL" id="HG673426">
    <property type="protein sequence ID" value="CDI83498.1"/>
    <property type="molecule type" value="Genomic_DNA"/>
</dbReference>
<protein>
    <submittedName>
        <fullName evidence="3">Uncharacterized protein</fullName>
    </submittedName>
</protein>
<reference evidence="3" key="1">
    <citation type="submission" date="2013-10" db="EMBL/GenBank/DDBJ databases">
        <title>Genomic analysis of the causative agents of coccidiosis in chickens.</title>
        <authorList>
            <person name="Reid A.J."/>
            <person name="Blake D."/>
            <person name="Billington K."/>
            <person name="Browne H."/>
            <person name="Dunn M."/>
            <person name="Hung S."/>
            <person name="Kawahara F."/>
            <person name="Miranda-Saavedra D."/>
            <person name="Mourier T."/>
            <person name="Nagra H."/>
            <person name="Otto T.D."/>
            <person name="Rawlings N."/>
            <person name="Sanchez A."/>
            <person name="Sanders M."/>
            <person name="Subramaniam C."/>
            <person name="Tay Y."/>
            <person name="Dear P."/>
            <person name="Doerig C."/>
            <person name="Gruber A."/>
            <person name="Parkinson J."/>
            <person name="Shirley M."/>
            <person name="Wan K.L."/>
            <person name="Berriman M."/>
            <person name="Tomley F."/>
            <person name="Pain A."/>
        </authorList>
    </citation>
    <scope>NUCLEOTIDE SEQUENCE</scope>
    <source>
        <strain evidence="3">Houghton</strain>
    </source>
</reference>
<proteinExistence type="predicted"/>
<evidence type="ECO:0000256" key="2">
    <source>
        <dbReference type="SAM" id="MobiDB-lite"/>
    </source>
</evidence>
<name>U6GW86_EIMAC</name>
<organism evidence="3 4">
    <name type="scientific">Eimeria acervulina</name>
    <name type="common">Coccidian parasite</name>
    <dbReference type="NCBI Taxonomy" id="5801"/>
    <lineage>
        <taxon>Eukaryota</taxon>
        <taxon>Sar</taxon>
        <taxon>Alveolata</taxon>
        <taxon>Apicomplexa</taxon>
        <taxon>Conoidasida</taxon>
        <taxon>Coccidia</taxon>
        <taxon>Eucoccidiorida</taxon>
        <taxon>Eimeriorina</taxon>
        <taxon>Eimeriidae</taxon>
        <taxon>Eimeria</taxon>
    </lineage>
</organism>
<dbReference type="VEuPathDB" id="ToxoDB:EAH_00039580"/>
<feature type="region of interest" description="Disordered" evidence="2">
    <location>
        <begin position="28"/>
        <end position="68"/>
    </location>
</feature>
<feature type="coiled-coil region" evidence="1">
    <location>
        <begin position="459"/>
        <end position="519"/>
    </location>
</feature>
<dbReference type="RefSeq" id="XP_013247394.1">
    <property type="nucleotide sequence ID" value="XM_013391940.1"/>
</dbReference>
<reference evidence="3" key="2">
    <citation type="submission" date="2013-10" db="EMBL/GenBank/DDBJ databases">
        <authorList>
            <person name="Aslett M."/>
        </authorList>
    </citation>
    <scope>NUCLEOTIDE SEQUENCE</scope>
    <source>
        <strain evidence="3">Houghton</strain>
    </source>
</reference>
<dbReference type="OrthoDB" id="348101at2759"/>
<evidence type="ECO:0000313" key="4">
    <source>
        <dbReference type="Proteomes" id="UP000018050"/>
    </source>
</evidence>
<dbReference type="GeneID" id="25272028"/>
<gene>
    <name evidence="3" type="ORF">EAH_00039580</name>
</gene>
<dbReference type="Proteomes" id="UP000018050">
    <property type="component" value="Unassembled WGS sequence"/>
</dbReference>
<dbReference type="OMA" id="QRRSCMR"/>
<evidence type="ECO:0000256" key="1">
    <source>
        <dbReference type="SAM" id="Coils"/>
    </source>
</evidence>
<feature type="compositionally biased region" description="Basic and acidic residues" evidence="2">
    <location>
        <begin position="59"/>
        <end position="68"/>
    </location>
</feature>
<accession>U6GW86</accession>
<evidence type="ECO:0000313" key="3">
    <source>
        <dbReference type="EMBL" id="CDI83498.1"/>
    </source>
</evidence>
<feature type="region of interest" description="Disordered" evidence="2">
    <location>
        <begin position="92"/>
        <end position="125"/>
    </location>
</feature>
<dbReference type="AlphaFoldDB" id="U6GW86"/>
<keyword evidence="1" id="KW-0175">Coiled coil</keyword>
<keyword evidence="4" id="KW-1185">Reference proteome</keyword>
<sequence length="531" mass="56869">MGPWNGIQSLVVTNPFFRSSNARAATWLTSKSNNAKEEKRLELQSGEEDQSTKKSRQNSRSERRRLQAQLRERAQIELEHVRTAREQLHNVDIFPYKAHEGDETPSSPNRRKEPRKLPLAGSTGVSTDCSASFLDGYGEFAEWSETHESPEPTNMQQKEPGLECASPLIFQEDAAPLVRQLAVPQQISPAIMSPEEGDFESGTATHVASEQAAPPPVHEAGLSKSKMPLSVVRETSVIKAKTFAPLATEKDFAMLIEKLLAFRIISQGAAAALRAPGTNVGGMEERSSGTAACTPCGKPGLPSATAVAKALSENILRCHPMCHTVRSILTSKSMADSSSSSSSEDDGTNLPAYRTLSVQRRSCMRRRSGPLRFFRRATSRVDWAANADEAIYIEYVAPVVSLLPPEPVEVHAPSLVEPSKQIKLASQEAAAARAAAAAKAAAEGDPEREAAAQAAAATAAALAKEAAQEAAEVAAAEARAIAKQEQNAVARLTAVAAILAEAEAKILAAKARAGRLSKEELEQWQGLLEGS</sequence>